<dbReference type="Pfam" id="PF00560">
    <property type="entry name" value="LRR_1"/>
    <property type="match status" value="1"/>
</dbReference>
<dbReference type="Gene3D" id="1.10.510.10">
    <property type="entry name" value="Transferase(Phosphotransferase) domain 1"/>
    <property type="match status" value="1"/>
</dbReference>
<evidence type="ECO:0000256" key="3">
    <source>
        <dbReference type="ARBA" id="ARBA00022692"/>
    </source>
</evidence>
<evidence type="ECO:0000256" key="8">
    <source>
        <dbReference type="SAM" id="Phobius"/>
    </source>
</evidence>
<evidence type="ECO:0000259" key="10">
    <source>
        <dbReference type="PROSITE" id="PS50011"/>
    </source>
</evidence>
<dbReference type="PROSITE" id="PS50011">
    <property type="entry name" value="PROTEIN_KINASE_DOM"/>
    <property type="match status" value="1"/>
</dbReference>
<feature type="signal peptide" evidence="9">
    <location>
        <begin position="1"/>
        <end position="25"/>
    </location>
</feature>
<evidence type="ECO:0000256" key="2">
    <source>
        <dbReference type="ARBA" id="ARBA00022614"/>
    </source>
</evidence>
<gene>
    <name evidence="11" type="ORF">EUGRSUZ_E02759</name>
</gene>
<evidence type="ECO:0000256" key="4">
    <source>
        <dbReference type="ARBA" id="ARBA00022737"/>
    </source>
</evidence>
<dbReference type="Pfam" id="PF07714">
    <property type="entry name" value="PK_Tyr_Ser-Thr"/>
    <property type="match status" value="1"/>
</dbReference>
<dbReference type="eggNOG" id="ENOG502QSF1">
    <property type="taxonomic scope" value="Eukaryota"/>
</dbReference>
<feature type="chain" id="PRO_5001568974" description="Protein kinase domain-containing protein" evidence="9">
    <location>
        <begin position="26"/>
        <end position="690"/>
    </location>
</feature>
<dbReference type="SMART" id="SM00369">
    <property type="entry name" value="LRR_TYP"/>
    <property type="match status" value="2"/>
</dbReference>
<evidence type="ECO:0000313" key="11">
    <source>
        <dbReference type="EMBL" id="KCW74124.1"/>
    </source>
</evidence>
<dbReference type="GO" id="GO:0045088">
    <property type="term" value="P:regulation of innate immune response"/>
    <property type="evidence" value="ECO:0000318"/>
    <property type="project" value="GO_Central"/>
</dbReference>
<evidence type="ECO:0000256" key="7">
    <source>
        <dbReference type="SAM" id="MobiDB-lite"/>
    </source>
</evidence>
<dbReference type="Gene3D" id="3.80.10.10">
    <property type="entry name" value="Ribonuclease Inhibitor"/>
    <property type="match status" value="2"/>
</dbReference>
<dbReference type="InterPro" id="IPR032675">
    <property type="entry name" value="LRR_dom_sf"/>
</dbReference>
<dbReference type="FunCoup" id="A0A059C7A8">
    <property type="interactions" value="556"/>
</dbReference>
<dbReference type="Gramene" id="KCW74124">
    <property type="protein sequence ID" value="KCW74124"/>
    <property type="gene ID" value="EUGRSUZ_E02759"/>
</dbReference>
<feature type="region of interest" description="Disordered" evidence="7">
    <location>
        <begin position="272"/>
        <end position="303"/>
    </location>
</feature>
<keyword evidence="5 8" id="KW-1133">Transmembrane helix</keyword>
<dbReference type="FunFam" id="3.30.200.20:FF:000466">
    <property type="entry name" value="Putative LRR receptor-like serine/threonine-protein kinase"/>
    <property type="match status" value="1"/>
</dbReference>
<dbReference type="InterPro" id="IPR046959">
    <property type="entry name" value="PRK1-6/SRF4-like"/>
</dbReference>
<dbReference type="Pfam" id="PF13855">
    <property type="entry name" value="LRR_8"/>
    <property type="match status" value="1"/>
</dbReference>
<evidence type="ECO:0000256" key="1">
    <source>
        <dbReference type="ARBA" id="ARBA00004370"/>
    </source>
</evidence>
<feature type="domain" description="Protein kinase" evidence="10">
    <location>
        <begin position="411"/>
        <end position="689"/>
    </location>
</feature>
<dbReference type="EMBL" id="KK198757">
    <property type="protein sequence ID" value="KCW74124.1"/>
    <property type="molecule type" value="Genomic_DNA"/>
</dbReference>
<keyword evidence="2" id="KW-0433">Leucine-rich repeat</keyword>
<reference evidence="11" key="1">
    <citation type="submission" date="2013-07" db="EMBL/GenBank/DDBJ databases">
        <title>The genome of Eucalyptus grandis.</title>
        <authorList>
            <person name="Schmutz J."/>
            <person name="Hayes R."/>
            <person name="Myburg A."/>
            <person name="Tuskan G."/>
            <person name="Grattapaglia D."/>
            <person name="Rokhsar D.S."/>
        </authorList>
    </citation>
    <scope>NUCLEOTIDE SEQUENCE</scope>
    <source>
        <tissue evidence="11">Leaf extractions</tissue>
    </source>
</reference>
<dbReference type="OrthoDB" id="1394818at2759"/>
<proteinExistence type="predicted"/>
<evidence type="ECO:0000256" key="5">
    <source>
        <dbReference type="ARBA" id="ARBA00022989"/>
    </source>
</evidence>
<dbReference type="KEGG" id="egr:104445018"/>
<dbReference type="GO" id="GO:0005524">
    <property type="term" value="F:ATP binding"/>
    <property type="evidence" value="ECO:0007669"/>
    <property type="project" value="InterPro"/>
</dbReference>
<sequence>MGTIGGRGLLWPFFIALASSWLVLADSACNSTATADDQGPVSLAFASVSGFDASWLRSACPADIRLPSRNLSGNVAWQHLRAVKGLRALDLSGNSLHGAVPGWLIADSSLVELNLSSNRFGGGIAFSGAGAGNVSSSSPLEVLDLSRNRFTSFGNFSRFFSRLRVLDLSGNKLRAFPPGLSDLAALERLDVSGCIISGDPRPVSSLKSLKYLDLSNNSLTGDFPDDFPPLAGILSLNVSLNDFAGRVSPGTRRKYGDSAFIHAGKNLVFEADARKTPSPATRHRNSTSPATRPTEKLAAGKRPDSRKRRLVLILVPTAAAALVAAALAALCCVYFGRGRSFARRKNKWAISGPARPEFRMEKASGPFAFETESGTAWVADIREPSSAAVVMFEKPLMSLTFRDLIAATSGFGRESLLGEGRCGPVYRAVLPGDLHVAIRVLDGARAVGPGAAAGVFEGLAKLKHPNLLPISGYCIAGKEKLVLYEFMPNGDLRQWLHELPAGAPNVEDWSTDTWEHPGGESSSPEKGDWLTRHRIAVGVARGLAYLHHAGSAHGHLVASNVLLADDFEPRISDFGIQNFGGGREQFGDGRIERADPTPETDVYYFGMILVELLTGREGSEESLAWARRLVREGRGEEALERRLRIGCGGTVSEMVECLRVGYLCTAESPGKRPTMQQVVGLLKDIHPQPS</sequence>
<accession>A0A059C7A8</accession>
<dbReference type="PRINTS" id="PR00019">
    <property type="entry name" value="LEURICHRPT"/>
</dbReference>
<keyword evidence="3 8" id="KW-0812">Transmembrane</keyword>
<protein>
    <recommendedName>
        <fullName evidence="10">Protein kinase domain-containing protein</fullName>
    </recommendedName>
</protein>
<dbReference type="Gene3D" id="3.30.200.20">
    <property type="entry name" value="Phosphorylase Kinase, domain 1"/>
    <property type="match status" value="1"/>
</dbReference>
<feature type="transmembrane region" description="Helical" evidence="8">
    <location>
        <begin position="310"/>
        <end position="335"/>
    </location>
</feature>
<dbReference type="GO" id="GO:0004672">
    <property type="term" value="F:protein kinase activity"/>
    <property type="evidence" value="ECO:0000318"/>
    <property type="project" value="GO_Central"/>
</dbReference>
<dbReference type="OMA" id="NAMQGRF"/>
<dbReference type="InterPro" id="IPR001245">
    <property type="entry name" value="Ser-Thr/Tyr_kinase_cat_dom"/>
</dbReference>
<dbReference type="InParanoid" id="A0A059C7A8"/>
<dbReference type="InterPro" id="IPR000719">
    <property type="entry name" value="Prot_kinase_dom"/>
</dbReference>
<dbReference type="SUPFAM" id="SSF52058">
    <property type="entry name" value="L domain-like"/>
    <property type="match status" value="1"/>
</dbReference>
<dbReference type="GO" id="GO:0016020">
    <property type="term" value="C:membrane"/>
    <property type="evidence" value="ECO:0007669"/>
    <property type="project" value="UniProtKB-SubCell"/>
</dbReference>
<keyword evidence="6 8" id="KW-0472">Membrane</keyword>
<keyword evidence="4" id="KW-0677">Repeat</keyword>
<organism evidence="11">
    <name type="scientific">Eucalyptus grandis</name>
    <name type="common">Flooded gum</name>
    <dbReference type="NCBI Taxonomy" id="71139"/>
    <lineage>
        <taxon>Eukaryota</taxon>
        <taxon>Viridiplantae</taxon>
        <taxon>Streptophyta</taxon>
        <taxon>Embryophyta</taxon>
        <taxon>Tracheophyta</taxon>
        <taxon>Spermatophyta</taxon>
        <taxon>Magnoliopsida</taxon>
        <taxon>eudicotyledons</taxon>
        <taxon>Gunneridae</taxon>
        <taxon>Pentapetalae</taxon>
        <taxon>rosids</taxon>
        <taxon>malvids</taxon>
        <taxon>Myrtales</taxon>
        <taxon>Myrtaceae</taxon>
        <taxon>Myrtoideae</taxon>
        <taxon>Eucalypteae</taxon>
        <taxon>Eucalyptus</taxon>
    </lineage>
</organism>
<dbReference type="InterPro" id="IPR001611">
    <property type="entry name" value="Leu-rich_rpt"/>
</dbReference>
<keyword evidence="9" id="KW-0732">Signal</keyword>
<evidence type="ECO:0000256" key="6">
    <source>
        <dbReference type="ARBA" id="ARBA00023136"/>
    </source>
</evidence>
<dbReference type="InterPro" id="IPR003591">
    <property type="entry name" value="Leu-rich_rpt_typical-subtyp"/>
</dbReference>
<dbReference type="PANTHER" id="PTHR48007:SF84">
    <property type="entry name" value="(WILD MALAYSIAN BANANA) HYPOTHETICAL PROTEIN"/>
    <property type="match status" value="1"/>
</dbReference>
<comment type="subcellular location">
    <subcellularLocation>
        <location evidence="1">Membrane</location>
    </subcellularLocation>
</comment>
<dbReference type="PROSITE" id="PS51450">
    <property type="entry name" value="LRR"/>
    <property type="match status" value="1"/>
</dbReference>
<name>A0A059C7A8_EUCGR</name>
<dbReference type="InterPro" id="IPR011009">
    <property type="entry name" value="Kinase-like_dom_sf"/>
</dbReference>
<dbReference type="AlphaFoldDB" id="A0A059C7A8"/>
<evidence type="ECO:0000256" key="9">
    <source>
        <dbReference type="SAM" id="SignalP"/>
    </source>
</evidence>
<dbReference type="SUPFAM" id="SSF56112">
    <property type="entry name" value="Protein kinase-like (PK-like)"/>
    <property type="match status" value="1"/>
</dbReference>
<dbReference type="PANTHER" id="PTHR48007">
    <property type="entry name" value="LEUCINE-RICH REPEAT RECEPTOR-LIKE PROTEIN KINASE PXC1"/>
    <property type="match status" value="1"/>
</dbReference>